<keyword evidence="13" id="KW-1185">Reference proteome</keyword>
<dbReference type="Proteomes" id="UP000298438">
    <property type="component" value="Unassembled WGS sequence"/>
</dbReference>
<keyword evidence="6 10" id="KW-0274">FAD</keyword>
<sequence>MRRVLIPVQLSDASLPKGPVRRAGGTAMGTSWSVQMAGPGLDLQRAVEAELDDVIREMSHWRDDSDLGRFNKAPAGTAVELPADLFHVLAHGAAVGRAFEGAFNPYAGELVNLWGFGPRNRYEEPGFAPPAAALADAARERATHALTGAVVLNGERRTALQPGGVLLDLSAIAKGFSVDKVARMLESHGVRDYLVEVGGELRGAGVKPDGQPWWVELESLPGAEVPETVVALHGLSVATSGDYRRFFENEGARAAHTIDPRTGQPIRHGVASLTVFHPECMLADALSTALTVLGPDEGMRFAEREGIAMRMLVREGDGFRELASSRFLEMLQ</sequence>
<comment type="caution">
    <text evidence="12">The sequence shown here is derived from an EMBL/GenBank/DDBJ whole genome shotgun (WGS) entry which is preliminary data.</text>
</comment>
<comment type="cofactor">
    <cofactor evidence="11">
        <name>Mg(2+)</name>
        <dbReference type="ChEBI" id="CHEBI:18420"/>
    </cofactor>
    <cofactor evidence="11">
        <name>Mn(2+)</name>
        <dbReference type="ChEBI" id="CHEBI:29035"/>
    </cofactor>
    <text evidence="11">Magnesium. Can also use manganese.</text>
</comment>
<keyword evidence="4 10" id="KW-0808">Transferase</keyword>
<name>A0A4Y9S9G6_9BURK</name>
<reference evidence="12 13" key="1">
    <citation type="submission" date="2019-03" db="EMBL/GenBank/DDBJ databases">
        <title>Draft Genome Sequence of Massilia arenosa sp. nov., a Novel Massilia Species Isolated from a Sandy-loam Maize Soil.</title>
        <authorList>
            <person name="Raths R."/>
            <person name="Peta V."/>
            <person name="Bucking H."/>
        </authorList>
    </citation>
    <scope>NUCLEOTIDE SEQUENCE [LARGE SCALE GENOMIC DNA]</scope>
    <source>
        <strain evidence="12 13">MC02</strain>
    </source>
</reference>
<feature type="binding site" evidence="11">
    <location>
        <position position="171"/>
    </location>
    <ligand>
        <name>Mg(2+)</name>
        <dbReference type="ChEBI" id="CHEBI:18420"/>
    </ligand>
</feature>
<evidence type="ECO:0000256" key="4">
    <source>
        <dbReference type="ARBA" id="ARBA00022679"/>
    </source>
</evidence>
<evidence type="ECO:0000256" key="5">
    <source>
        <dbReference type="ARBA" id="ARBA00022723"/>
    </source>
</evidence>
<keyword evidence="7 10" id="KW-0460">Magnesium</keyword>
<evidence type="ECO:0000256" key="2">
    <source>
        <dbReference type="ARBA" id="ARBA00016337"/>
    </source>
</evidence>
<evidence type="ECO:0000256" key="3">
    <source>
        <dbReference type="ARBA" id="ARBA00022630"/>
    </source>
</evidence>
<feature type="binding site" evidence="11">
    <location>
        <position position="288"/>
    </location>
    <ligand>
        <name>Mg(2+)</name>
        <dbReference type="ChEBI" id="CHEBI:18420"/>
    </ligand>
</feature>
<keyword evidence="5 10" id="KW-0479">Metal-binding</keyword>
<dbReference type="Pfam" id="PF02424">
    <property type="entry name" value="ApbE"/>
    <property type="match status" value="1"/>
</dbReference>
<accession>A0A4Y9S9G6</accession>
<comment type="similarity">
    <text evidence="10">Belongs to the ApbE family.</text>
</comment>
<dbReference type="EC" id="2.7.1.180" evidence="1 10"/>
<dbReference type="PANTHER" id="PTHR30040:SF2">
    <property type="entry name" value="FAD:PROTEIN FMN TRANSFERASE"/>
    <property type="match status" value="1"/>
</dbReference>
<evidence type="ECO:0000256" key="1">
    <source>
        <dbReference type="ARBA" id="ARBA00011955"/>
    </source>
</evidence>
<dbReference type="EMBL" id="SPVF01000204">
    <property type="protein sequence ID" value="TFW16726.1"/>
    <property type="molecule type" value="Genomic_DNA"/>
</dbReference>
<evidence type="ECO:0000313" key="13">
    <source>
        <dbReference type="Proteomes" id="UP000298438"/>
    </source>
</evidence>
<organism evidence="12 13">
    <name type="scientific">Zemynaea arenosa</name>
    <dbReference type="NCBI Taxonomy" id="2561931"/>
    <lineage>
        <taxon>Bacteria</taxon>
        <taxon>Pseudomonadati</taxon>
        <taxon>Pseudomonadota</taxon>
        <taxon>Betaproteobacteria</taxon>
        <taxon>Burkholderiales</taxon>
        <taxon>Oxalobacteraceae</taxon>
        <taxon>Telluria group</taxon>
        <taxon>Zemynaea</taxon>
    </lineage>
</organism>
<feature type="binding site" evidence="11">
    <location>
        <position position="284"/>
    </location>
    <ligand>
        <name>Mg(2+)</name>
        <dbReference type="ChEBI" id="CHEBI:18420"/>
    </ligand>
</feature>
<dbReference type="AlphaFoldDB" id="A0A4Y9S9G6"/>
<dbReference type="InterPro" id="IPR024932">
    <property type="entry name" value="ApbE"/>
</dbReference>
<dbReference type="GO" id="GO:0046872">
    <property type="term" value="F:metal ion binding"/>
    <property type="evidence" value="ECO:0007669"/>
    <property type="project" value="UniProtKB-UniRule"/>
</dbReference>
<dbReference type="PANTHER" id="PTHR30040">
    <property type="entry name" value="THIAMINE BIOSYNTHESIS LIPOPROTEIN APBE"/>
    <property type="match status" value="1"/>
</dbReference>
<dbReference type="SUPFAM" id="SSF143631">
    <property type="entry name" value="ApbE-like"/>
    <property type="match status" value="1"/>
</dbReference>
<evidence type="ECO:0000313" key="12">
    <source>
        <dbReference type="EMBL" id="TFW16726.1"/>
    </source>
</evidence>
<evidence type="ECO:0000256" key="8">
    <source>
        <dbReference type="ARBA" id="ARBA00031306"/>
    </source>
</evidence>
<evidence type="ECO:0000256" key="10">
    <source>
        <dbReference type="PIRNR" id="PIRNR006268"/>
    </source>
</evidence>
<evidence type="ECO:0000256" key="11">
    <source>
        <dbReference type="PIRSR" id="PIRSR006268-2"/>
    </source>
</evidence>
<evidence type="ECO:0000256" key="9">
    <source>
        <dbReference type="ARBA" id="ARBA00048540"/>
    </source>
</evidence>
<proteinExistence type="inferred from homology"/>
<dbReference type="OrthoDB" id="9778595at2"/>
<dbReference type="Gene3D" id="3.10.520.10">
    <property type="entry name" value="ApbE-like domains"/>
    <property type="match status" value="1"/>
</dbReference>
<dbReference type="InterPro" id="IPR003374">
    <property type="entry name" value="ApbE-like_sf"/>
</dbReference>
<keyword evidence="3 10" id="KW-0285">Flavoprotein</keyword>
<gene>
    <name evidence="12" type="ORF">E4L96_15925</name>
</gene>
<comment type="catalytic activity">
    <reaction evidence="9 10">
        <text>L-threonyl-[protein] + FAD = FMN-L-threonyl-[protein] + AMP + H(+)</text>
        <dbReference type="Rhea" id="RHEA:36847"/>
        <dbReference type="Rhea" id="RHEA-COMP:11060"/>
        <dbReference type="Rhea" id="RHEA-COMP:11061"/>
        <dbReference type="ChEBI" id="CHEBI:15378"/>
        <dbReference type="ChEBI" id="CHEBI:30013"/>
        <dbReference type="ChEBI" id="CHEBI:57692"/>
        <dbReference type="ChEBI" id="CHEBI:74257"/>
        <dbReference type="ChEBI" id="CHEBI:456215"/>
        <dbReference type="EC" id="2.7.1.180"/>
    </reaction>
</comment>
<dbReference type="PIRSF" id="PIRSF006268">
    <property type="entry name" value="ApbE"/>
    <property type="match status" value="1"/>
</dbReference>
<evidence type="ECO:0000256" key="6">
    <source>
        <dbReference type="ARBA" id="ARBA00022827"/>
    </source>
</evidence>
<evidence type="ECO:0000256" key="7">
    <source>
        <dbReference type="ARBA" id="ARBA00022842"/>
    </source>
</evidence>
<dbReference type="GO" id="GO:0016740">
    <property type="term" value="F:transferase activity"/>
    <property type="evidence" value="ECO:0007669"/>
    <property type="project" value="UniProtKB-UniRule"/>
</dbReference>
<protein>
    <recommendedName>
        <fullName evidence="2 10">FAD:protein FMN transferase</fullName>
        <ecNumber evidence="1 10">2.7.1.180</ecNumber>
    </recommendedName>
    <alternativeName>
        <fullName evidence="8 10">Flavin transferase</fullName>
    </alternativeName>
</protein>